<dbReference type="Gene3D" id="3.40.50.150">
    <property type="entry name" value="Vaccinia Virus protein VP39"/>
    <property type="match status" value="1"/>
</dbReference>
<gene>
    <name evidence="2" type="ORF">KJ970_15940</name>
</gene>
<dbReference type="GO" id="GO:0008168">
    <property type="term" value="F:methyltransferase activity"/>
    <property type="evidence" value="ECO:0007669"/>
    <property type="project" value="UniProtKB-KW"/>
</dbReference>
<dbReference type="InterPro" id="IPR029063">
    <property type="entry name" value="SAM-dependent_MTases_sf"/>
</dbReference>
<evidence type="ECO:0000259" key="1">
    <source>
        <dbReference type="Pfam" id="PF13649"/>
    </source>
</evidence>
<proteinExistence type="predicted"/>
<organism evidence="2 3">
    <name type="scientific">Eiseniibacteriota bacterium</name>
    <dbReference type="NCBI Taxonomy" id="2212470"/>
    <lineage>
        <taxon>Bacteria</taxon>
        <taxon>Candidatus Eiseniibacteriota</taxon>
    </lineage>
</organism>
<dbReference type="GO" id="GO:0032259">
    <property type="term" value="P:methylation"/>
    <property type="evidence" value="ECO:0007669"/>
    <property type="project" value="UniProtKB-KW"/>
</dbReference>
<protein>
    <submittedName>
        <fullName evidence="2">Class I SAM-dependent methyltransferase</fullName>
    </submittedName>
</protein>
<dbReference type="SUPFAM" id="SSF53335">
    <property type="entry name" value="S-adenosyl-L-methionine-dependent methyltransferases"/>
    <property type="match status" value="1"/>
</dbReference>
<accession>A0A948RX09</accession>
<keyword evidence="2" id="KW-0808">Transferase</keyword>
<dbReference type="InterPro" id="IPR041698">
    <property type="entry name" value="Methyltransf_25"/>
</dbReference>
<reference evidence="2" key="1">
    <citation type="submission" date="2021-05" db="EMBL/GenBank/DDBJ databases">
        <title>Energy efficiency and biological interactions define the core microbiome of deep oligotrophic groundwater.</title>
        <authorList>
            <person name="Mehrshad M."/>
            <person name="Lopez-Fernandez M."/>
            <person name="Bell E."/>
            <person name="Bernier-Latmani R."/>
            <person name="Bertilsson S."/>
            <person name="Dopson M."/>
        </authorList>
    </citation>
    <scope>NUCLEOTIDE SEQUENCE</scope>
    <source>
        <strain evidence="2">Modern_marine.mb.64</strain>
    </source>
</reference>
<dbReference type="CDD" id="cd02440">
    <property type="entry name" value="AdoMet_MTases"/>
    <property type="match status" value="1"/>
</dbReference>
<name>A0A948RX09_UNCEI</name>
<feature type="domain" description="Methyltransferase" evidence="1">
    <location>
        <begin position="6"/>
        <end position="80"/>
    </location>
</feature>
<evidence type="ECO:0000313" key="2">
    <source>
        <dbReference type="EMBL" id="MBU2692415.1"/>
    </source>
</evidence>
<dbReference type="Proteomes" id="UP000777784">
    <property type="component" value="Unassembled WGS sequence"/>
</dbReference>
<dbReference type="Pfam" id="PF13649">
    <property type="entry name" value="Methyltransf_25"/>
    <property type="match status" value="1"/>
</dbReference>
<sequence length="145" mass="16820">MAGEKGFQVTGVDLSDIAIEEAKEKVEQNNLKYVLMVDDFLEWKTCREKFAFVFDRGRYHTFDFREERMRFVRNISKCLKIIGIWMSIIGNANQKRIEPGPRRRSATEVIEAAEPHLEILSLTSEYFGSNGKDPARAWIALFKRG</sequence>
<comment type="caution">
    <text evidence="2">The sequence shown here is derived from an EMBL/GenBank/DDBJ whole genome shotgun (WGS) entry which is preliminary data.</text>
</comment>
<dbReference type="AlphaFoldDB" id="A0A948RX09"/>
<keyword evidence="2" id="KW-0489">Methyltransferase</keyword>
<dbReference type="EMBL" id="JAHJDP010000091">
    <property type="protein sequence ID" value="MBU2692415.1"/>
    <property type="molecule type" value="Genomic_DNA"/>
</dbReference>
<evidence type="ECO:0000313" key="3">
    <source>
        <dbReference type="Proteomes" id="UP000777784"/>
    </source>
</evidence>